<sequence>MPVGKVKFFDEKKGFGFIDGDDGVSVYLPADALPEGVKKLRRGARIEYSVADTRRGPAALTAQILEPVESLAHINRRSPEDMVPVVEDLIQLLDRASNQLRRGRYPEGGRRLARALRTLADEFDG</sequence>
<dbReference type="AlphaFoldDB" id="K9EHH3"/>
<accession>K9EHH3</accession>
<dbReference type="PROSITE" id="PS51857">
    <property type="entry name" value="CSD_2"/>
    <property type="match status" value="1"/>
</dbReference>
<evidence type="ECO:0000313" key="3">
    <source>
        <dbReference type="Proteomes" id="UP000009888"/>
    </source>
</evidence>
<dbReference type="HOGENOM" id="CLU_125944_0_0_11"/>
<keyword evidence="3" id="KW-1185">Reference proteome</keyword>
<reference evidence="2 3" key="1">
    <citation type="submission" date="2012-09" db="EMBL/GenBank/DDBJ databases">
        <title>The Genome Sequence of Actinobaculum massiliae ACS-171-V-COL2.</title>
        <authorList>
            <consortium name="The Broad Institute Genome Sequencing Platform"/>
            <person name="Earl A."/>
            <person name="Ward D."/>
            <person name="Feldgarden M."/>
            <person name="Gevers D."/>
            <person name="Saerens B."/>
            <person name="Vaneechoutte M."/>
            <person name="Walker B."/>
            <person name="Young S.K."/>
            <person name="Zeng Q."/>
            <person name="Gargeya S."/>
            <person name="Fitzgerald M."/>
            <person name="Haas B."/>
            <person name="Abouelleil A."/>
            <person name="Alvarado L."/>
            <person name="Arachchi H.M."/>
            <person name="Berlin A."/>
            <person name="Chapman S.B."/>
            <person name="Goldberg J."/>
            <person name="Griggs A."/>
            <person name="Gujja S."/>
            <person name="Hansen M."/>
            <person name="Howarth C."/>
            <person name="Imamovic A."/>
            <person name="Larimer J."/>
            <person name="McCowen C."/>
            <person name="Montmayeur A."/>
            <person name="Murphy C."/>
            <person name="Neiman D."/>
            <person name="Pearson M."/>
            <person name="Priest M."/>
            <person name="Roberts A."/>
            <person name="Saif S."/>
            <person name="Shea T."/>
            <person name="Sisk P."/>
            <person name="Sykes S."/>
            <person name="Wortman J."/>
            <person name="Nusbaum C."/>
            <person name="Birren B."/>
        </authorList>
    </citation>
    <scope>NUCLEOTIDE SEQUENCE [LARGE SCALE GENOMIC DNA]</scope>
    <source>
        <strain evidence="3">ACS-171-V-Col2</strain>
    </source>
</reference>
<dbReference type="PRINTS" id="PR00050">
    <property type="entry name" value="COLDSHOCK"/>
</dbReference>
<dbReference type="eggNOG" id="COG1278">
    <property type="taxonomic scope" value="Bacteria"/>
</dbReference>
<protein>
    <recommendedName>
        <fullName evidence="1">CSD domain-containing protein</fullName>
    </recommendedName>
</protein>
<dbReference type="InterPro" id="IPR011129">
    <property type="entry name" value="CSD"/>
</dbReference>
<dbReference type="CDD" id="cd04458">
    <property type="entry name" value="CSP_CDS"/>
    <property type="match status" value="1"/>
</dbReference>
<name>K9EHH3_9ACTO</name>
<comment type="caution">
    <text evidence="2">The sequence shown here is derived from an EMBL/GenBank/DDBJ whole genome shotgun (WGS) entry which is preliminary data.</text>
</comment>
<proteinExistence type="predicted"/>
<dbReference type="GO" id="GO:0003676">
    <property type="term" value="F:nucleic acid binding"/>
    <property type="evidence" value="ECO:0007669"/>
    <property type="project" value="InterPro"/>
</dbReference>
<dbReference type="PATRIC" id="fig|883066.3.peg.1120"/>
<dbReference type="InterPro" id="IPR012340">
    <property type="entry name" value="NA-bd_OB-fold"/>
</dbReference>
<dbReference type="EMBL" id="AGWL01000005">
    <property type="protein sequence ID" value="EKU95306.1"/>
    <property type="molecule type" value="Genomic_DNA"/>
</dbReference>
<evidence type="ECO:0000313" key="2">
    <source>
        <dbReference type="EMBL" id="EKU95306.1"/>
    </source>
</evidence>
<dbReference type="STRING" id="202789.GCA_001457435_01050"/>
<dbReference type="Pfam" id="PF00313">
    <property type="entry name" value="CSD"/>
    <property type="match status" value="1"/>
</dbReference>
<feature type="domain" description="CSD" evidence="1">
    <location>
        <begin position="1"/>
        <end position="64"/>
    </location>
</feature>
<organism evidence="2 3">
    <name type="scientific">Actinobaculum massiliense ACS-171-V-Col2</name>
    <dbReference type="NCBI Taxonomy" id="883066"/>
    <lineage>
        <taxon>Bacteria</taxon>
        <taxon>Bacillati</taxon>
        <taxon>Actinomycetota</taxon>
        <taxon>Actinomycetes</taxon>
        <taxon>Actinomycetales</taxon>
        <taxon>Actinomycetaceae</taxon>
        <taxon>Actinobaculum</taxon>
    </lineage>
</organism>
<dbReference type="SUPFAM" id="SSF50249">
    <property type="entry name" value="Nucleic acid-binding proteins"/>
    <property type="match status" value="1"/>
</dbReference>
<dbReference type="Gene3D" id="2.40.50.140">
    <property type="entry name" value="Nucleic acid-binding proteins"/>
    <property type="match status" value="1"/>
</dbReference>
<evidence type="ECO:0000259" key="1">
    <source>
        <dbReference type="PROSITE" id="PS51857"/>
    </source>
</evidence>
<dbReference type="InterPro" id="IPR002059">
    <property type="entry name" value="CSP_DNA-bd"/>
</dbReference>
<dbReference type="RefSeq" id="WP_007001273.1">
    <property type="nucleotide sequence ID" value="NZ_JH992955.1"/>
</dbReference>
<gene>
    <name evidence="2" type="ORF">HMPREF9233_01067</name>
</gene>
<dbReference type="SMART" id="SM00357">
    <property type="entry name" value="CSP"/>
    <property type="match status" value="1"/>
</dbReference>
<dbReference type="Proteomes" id="UP000009888">
    <property type="component" value="Unassembled WGS sequence"/>
</dbReference>